<organism evidence="1 2">
    <name type="scientific">Aspergillus tamarii</name>
    <dbReference type="NCBI Taxonomy" id="41984"/>
    <lineage>
        <taxon>Eukaryota</taxon>
        <taxon>Fungi</taxon>
        <taxon>Dikarya</taxon>
        <taxon>Ascomycota</taxon>
        <taxon>Pezizomycotina</taxon>
        <taxon>Eurotiomycetes</taxon>
        <taxon>Eurotiomycetidae</taxon>
        <taxon>Eurotiales</taxon>
        <taxon>Aspergillaceae</taxon>
        <taxon>Aspergillus</taxon>
        <taxon>Aspergillus subgen. Circumdati</taxon>
    </lineage>
</organism>
<reference evidence="1 2" key="1">
    <citation type="submission" date="2019-04" db="EMBL/GenBank/DDBJ databases">
        <title>Friends and foes A comparative genomics study of 23 Aspergillus species from section Flavi.</title>
        <authorList>
            <consortium name="DOE Joint Genome Institute"/>
            <person name="Kjaerbolling I."/>
            <person name="Vesth T."/>
            <person name="Frisvad J.C."/>
            <person name="Nybo J.L."/>
            <person name="Theobald S."/>
            <person name="Kildgaard S."/>
            <person name="Isbrandt T."/>
            <person name="Kuo A."/>
            <person name="Sato A."/>
            <person name="Lyhne E.K."/>
            <person name="Kogle M.E."/>
            <person name="Wiebenga A."/>
            <person name="Kun R.S."/>
            <person name="Lubbers R.J."/>
            <person name="Makela M.R."/>
            <person name="Barry K."/>
            <person name="Chovatia M."/>
            <person name="Clum A."/>
            <person name="Daum C."/>
            <person name="Haridas S."/>
            <person name="He G."/>
            <person name="LaButti K."/>
            <person name="Lipzen A."/>
            <person name="Mondo S."/>
            <person name="Riley R."/>
            <person name="Salamov A."/>
            <person name="Simmons B.A."/>
            <person name="Magnuson J.K."/>
            <person name="Henrissat B."/>
            <person name="Mortensen U.H."/>
            <person name="Larsen T.O."/>
            <person name="Devries R.P."/>
            <person name="Grigoriev I.V."/>
            <person name="Machida M."/>
            <person name="Baker S.E."/>
            <person name="Andersen M.R."/>
        </authorList>
    </citation>
    <scope>NUCLEOTIDE SEQUENCE [LARGE SCALE GENOMIC DNA]</scope>
    <source>
        <strain evidence="1 2">CBS 117626</strain>
    </source>
</reference>
<gene>
    <name evidence="1" type="ORF">BDV40DRAFT_301956</name>
</gene>
<dbReference type="AlphaFoldDB" id="A0A5N6UQD6"/>
<evidence type="ECO:0000313" key="1">
    <source>
        <dbReference type="EMBL" id="KAE8160868.1"/>
    </source>
</evidence>
<evidence type="ECO:0000313" key="2">
    <source>
        <dbReference type="Proteomes" id="UP000326950"/>
    </source>
</evidence>
<name>A0A5N6UQD6_ASPTM</name>
<proteinExistence type="predicted"/>
<sequence length="186" mass="22092">MPTDTEWVNLRRHGHSLEITDSLIRWFGCSCQLADLPDEILEGQLDNKIKEAIFDHQFAETIEEKLRECIYKCYGNWTKRIREDSGNRFISEEGEKIRDNLLKMRMLLTYNSWNSYCQEMTREDMLQYCTAQYQSIRHHIQQGNTDLYDLYMVHRQVLAFIKIFTLSKLIPEQLSARDTGDMLLLA</sequence>
<dbReference type="Proteomes" id="UP000326950">
    <property type="component" value="Unassembled WGS sequence"/>
</dbReference>
<dbReference type="EMBL" id="ML738651">
    <property type="protein sequence ID" value="KAE8160868.1"/>
    <property type="molecule type" value="Genomic_DNA"/>
</dbReference>
<accession>A0A5N6UQD6</accession>
<keyword evidence="2" id="KW-1185">Reference proteome</keyword>
<protein>
    <submittedName>
        <fullName evidence="1">Uncharacterized protein</fullName>
    </submittedName>
</protein>
<dbReference type="OrthoDB" id="4502952at2759"/>